<keyword evidence="5" id="KW-0663">Pyridoxal phosphate</keyword>
<dbReference type="EC" id="2.6.1.-" evidence="6"/>
<name>A0A3D9L3B1_MARFU</name>
<keyword evidence="4 6" id="KW-0808">Transferase</keyword>
<evidence type="ECO:0000256" key="5">
    <source>
        <dbReference type="ARBA" id="ARBA00022898"/>
    </source>
</evidence>
<dbReference type="GO" id="GO:0006520">
    <property type="term" value="P:amino acid metabolic process"/>
    <property type="evidence" value="ECO:0007669"/>
    <property type="project" value="InterPro"/>
</dbReference>
<dbReference type="InterPro" id="IPR015421">
    <property type="entry name" value="PyrdxlP-dep_Trfase_major"/>
</dbReference>
<dbReference type="Proteomes" id="UP000256779">
    <property type="component" value="Unassembled WGS sequence"/>
</dbReference>
<evidence type="ECO:0000256" key="4">
    <source>
        <dbReference type="ARBA" id="ARBA00022679"/>
    </source>
</evidence>
<comment type="cofactor">
    <cofactor evidence="1 6">
        <name>pyridoxal 5'-phosphate</name>
        <dbReference type="ChEBI" id="CHEBI:597326"/>
    </cofactor>
</comment>
<feature type="domain" description="Aminotransferase class I/classII large" evidence="7">
    <location>
        <begin position="32"/>
        <end position="390"/>
    </location>
</feature>
<proteinExistence type="inferred from homology"/>
<evidence type="ECO:0000256" key="2">
    <source>
        <dbReference type="ARBA" id="ARBA00007441"/>
    </source>
</evidence>
<dbReference type="GO" id="GO:0030170">
    <property type="term" value="F:pyridoxal phosphate binding"/>
    <property type="evidence" value="ECO:0007669"/>
    <property type="project" value="InterPro"/>
</dbReference>
<dbReference type="CDD" id="cd00609">
    <property type="entry name" value="AAT_like"/>
    <property type="match status" value="1"/>
</dbReference>
<dbReference type="FunFam" id="3.40.640.10:FF:000033">
    <property type="entry name" value="Aspartate aminotransferase"/>
    <property type="match status" value="1"/>
</dbReference>
<reference evidence="8 9" key="1">
    <citation type="submission" date="2018-07" db="EMBL/GenBank/DDBJ databases">
        <title>Genomic Encyclopedia of Type Strains, Phase IV (KMG-IV): sequencing the most valuable type-strain genomes for metagenomic binning, comparative biology and taxonomic classification.</title>
        <authorList>
            <person name="Goeker M."/>
        </authorList>
    </citation>
    <scope>NUCLEOTIDE SEQUENCE [LARGE SCALE GENOMIC DNA]</scope>
    <source>
        <strain evidence="8 9">DSM 4134</strain>
    </source>
</reference>
<dbReference type="InterPro" id="IPR050596">
    <property type="entry name" value="AspAT/PAT-like"/>
</dbReference>
<comment type="caution">
    <text evidence="8">The sequence shown here is derived from an EMBL/GenBank/DDBJ whole genome shotgun (WGS) entry which is preliminary data.</text>
</comment>
<dbReference type="InterPro" id="IPR004838">
    <property type="entry name" value="NHTrfase_class1_PyrdxlP-BS"/>
</dbReference>
<evidence type="ECO:0000313" key="9">
    <source>
        <dbReference type="Proteomes" id="UP000256779"/>
    </source>
</evidence>
<dbReference type="InterPro" id="IPR015422">
    <property type="entry name" value="PyrdxlP-dep_Trfase_small"/>
</dbReference>
<comment type="similarity">
    <text evidence="2 6">Belongs to the class-I pyridoxal-phosphate-dependent aminotransferase family.</text>
</comment>
<dbReference type="PROSITE" id="PS00105">
    <property type="entry name" value="AA_TRANSFER_CLASS_1"/>
    <property type="match status" value="1"/>
</dbReference>
<dbReference type="EMBL" id="QREG01000007">
    <property type="protein sequence ID" value="RED99776.1"/>
    <property type="molecule type" value="Genomic_DNA"/>
</dbReference>
<evidence type="ECO:0000256" key="3">
    <source>
        <dbReference type="ARBA" id="ARBA00022576"/>
    </source>
</evidence>
<dbReference type="InterPro" id="IPR004839">
    <property type="entry name" value="Aminotransferase_I/II_large"/>
</dbReference>
<protein>
    <recommendedName>
        <fullName evidence="6">Aminotransferase</fullName>
        <ecNumber evidence="6">2.6.1.-</ecNumber>
    </recommendedName>
</protein>
<organism evidence="8 9">
    <name type="scientific">Marinoscillum furvescens DSM 4134</name>
    <dbReference type="NCBI Taxonomy" id="1122208"/>
    <lineage>
        <taxon>Bacteria</taxon>
        <taxon>Pseudomonadati</taxon>
        <taxon>Bacteroidota</taxon>
        <taxon>Cytophagia</taxon>
        <taxon>Cytophagales</taxon>
        <taxon>Reichenbachiellaceae</taxon>
        <taxon>Marinoscillum</taxon>
    </lineage>
</organism>
<dbReference type="Gene3D" id="3.90.1150.10">
    <property type="entry name" value="Aspartate Aminotransferase, domain 1"/>
    <property type="match status" value="1"/>
</dbReference>
<keyword evidence="3 6" id="KW-0032">Aminotransferase</keyword>
<dbReference type="Gene3D" id="3.40.640.10">
    <property type="entry name" value="Type I PLP-dependent aspartate aminotransferase-like (Major domain)"/>
    <property type="match status" value="1"/>
</dbReference>
<evidence type="ECO:0000259" key="7">
    <source>
        <dbReference type="Pfam" id="PF00155"/>
    </source>
</evidence>
<dbReference type="PANTHER" id="PTHR46383">
    <property type="entry name" value="ASPARTATE AMINOTRANSFERASE"/>
    <property type="match status" value="1"/>
</dbReference>
<accession>A0A3D9L3B1</accession>
<evidence type="ECO:0000256" key="6">
    <source>
        <dbReference type="RuleBase" id="RU000481"/>
    </source>
</evidence>
<dbReference type="AlphaFoldDB" id="A0A3D9L3B1"/>
<evidence type="ECO:0000256" key="1">
    <source>
        <dbReference type="ARBA" id="ARBA00001933"/>
    </source>
</evidence>
<sequence>MDLRSERIKNMAESATLAMAAKARELKQQGVDVISLSLGEPDFKTPKHIQEGAKAAIDEGKYFAYPPVNGYLDLRQAISEKFKKENNLDYSPDQIVVSNGAKQSIANTFLALLDPGDEVIVFTPYWVSYSALVELAEGKCVFVGGDIENDFKPSAEQVKAAITDKTKAIIFSSPCNPTGSVFTEEELTAIAEVLQDHPNIVVLSDEIYELINYGDKHVSIGSLPGMQDRTVTINGFAKGFAMTGWRVGYIGAPLWLAKAASKVQGQITSANCSIAQRAALTALTTSLEPSYEMVKEYRKRRDMVHGLLSEIPGVEVNMPGGAFYFFPNISSFFGKSVNGKKIENATDLSLYILEDSNVSVVTGEAFGAPECMRLSYAASEDELKRAIAAIKESLSKLS</sequence>
<keyword evidence="9" id="KW-1185">Reference proteome</keyword>
<dbReference type="GO" id="GO:0008483">
    <property type="term" value="F:transaminase activity"/>
    <property type="evidence" value="ECO:0007669"/>
    <property type="project" value="UniProtKB-KW"/>
</dbReference>
<dbReference type="InterPro" id="IPR015424">
    <property type="entry name" value="PyrdxlP-dep_Trfase"/>
</dbReference>
<evidence type="ECO:0000313" key="8">
    <source>
        <dbReference type="EMBL" id="RED99776.1"/>
    </source>
</evidence>
<dbReference type="SUPFAM" id="SSF53383">
    <property type="entry name" value="PLP-dependent transferases"/>
    <property type="match status" value="1"/>
</dbReference>
<dbReference type="PANTHER" id="PTHR46383:SF1">
    <property type="entry name" value="ASPARTATE AMINOTRANSFERASE"/>
    <property type="match status" value="1"/>
</dbReference>
<gene>
    <name evidence="8" type="ORF">C7460_10758</name>
</gene>
<dbReference type="Pfam" id="PF00155">
    <property type="entry name" value="Aminotran_1_2"/>
    <property type="match status" value="1"/>
</dbReference>